<dbReference type="OrthoDB" id="5368598at2759"/>
<evidence type="ECO:0000256" key="3">
    <source>
        <dbReference type="ARBA" id="ARBA00022989"/>
    </source>
</evidence>
<evidence type="ECO:0000256" key="5">
    <source>
        <dbReference type="SAM" id="MobiDB-lite"/>
    </source>
</evidence>
<feature type="region of interest" description="Disordered" evidence="5">
    <location>
        <begin position="244"/>
        <end position="263"/>
    </location>
</feature>
<comment type="subcellular location">
    <subcellularLocation>
        <location evidence="1">Membrane</location>
        <topology evidence="1">Multi-pass membrane protein</topology>
    </subcellularLocation>
</comment>
<organism evidence="10">
    <name type="scientific">Dissoconium aciculare CBS 342.82</name>
    <dbReference type="NCBI Taxonomy" id="1314786"/>
    <lineage>
        <taxon>Eukaryota</taxon>
        <taxon>Fungi</taxon>
        <taxon>Dikarya</taxon>
        <taxon>Ascomycota</taxon>
        <taxon>Pezizomycotina</taxon>
        <taxon>Dothideomycetes</taxon>
        <taxon>Dothideomycetidae</taxon>
        <taxon>Mycosphaerellales</taxon>
        <taxon>Dissoconiaceae</taxon>
        <taxon>Dissoconium</taxon>
    </lineage>
</organism>
<feature type="region of interest" description="Disordered" evidence="5">
    <location>
        <begin position="332"/>
        <end position="358"/>
    </location>
</feature>
<feature type="transmembrane region" description="Helical" evidence="6">
    <location>
        <begin position="51"/>
        <end position="71"/>
    </location>
</feature>
<evidence type="ECO:0000256" key="1">
    <source>
        <dbReference type="ARBA" id="ARBA00004141"/>
    </source>
</evidence>
<gene>
    <name evidence="10" type="ORF">K489DRAFT_371713</name>
</gene>
<evidence type="ECO:0000256" key="6">
    <source>
        <dbReference type="SAM" id="Phobius"/>
    </source>
</evidence>
<evidence type="ECO:0000313" key="10">
    <source>
        <dbReference type="RefSeq" id="XP_033458776.1"/>
    </source>
</evidence>
<evidence type="ECO:0000313" key="9">
    <source>
        <dbReference type="Proteomes" id="UP000504637"/>
    </source>
</evidence>
<feature type="compositionally biased region" description="Low complexity" evidence="5">
    <location>
        <begin position="335"/>
        <end position="358"/>
    </location>
</feature>
<proteinExistence type="predicted"/>
<feature type="transmembrane region" description="Helical" evidence="6">
    <location>
        <begin position="119"/>
        <end position="143"/>
    </location>
</feature>
<feature type="compositionally biased region" description="Basic and acidic residues" evidence="5">
    <location>
        <begin position="537"/>
        <end position="558"/>
    </location>
</feature>
<sequence length="650" mass="72829">MSAFTRNVDLLVASGRTLLQREPATTLGHSQTEFDAAALVSLEQAQVIETLAIIFSTLSTIASVCGVYWFLVMRRNFRRDLILLLIVGNLWKSIWFGINAAVTLALGRPEDASVFCSGAGYLLFTGIEACDWAIFFQALHTYLQVFPPRNNSLFGYDGLYRVRHWVLGAWFILPNISASLAFINENDAYVSQGGFCTLPIRPFWYRLALSWIPRYLIWIFTLGVAIRIYTHVGLEFQIFGAEHDESSSGGLTGHSTTTKAGISQRAYSTTMFEPRGEKRNLDCDEGIGPHDGPTIAPGQMAYIPTDSNRTSRRGSAVNFATEVNALPESTRLPTSVSFSPFSHSIPPSRRSSRQASTSVLAEDFIPPPIELDDSQESWSSKHSSNSSAALPPINTKLGNDTPQSLPMSAHPPVGVPEKSANTAVQRRRQTILRQLRLLFIYPVVYMLMWVMPFVAHAMSYSDYYAQHPIYAIRILNIVAQCSMGFVDIAVFCWREKPWRHIPGSDGSFWGSFVFWKFSFGAQWHEARFRSRQLASHGGEHDENGMPQHETEKNPRVRDYFSSPGSRKLSAVSPATDVGTIRSPLSHGFSGISDRRAMEVDQAHARLRLERSDWEKRLQATRDKAESPISAPSPSARKEWWESRLMSIDSE</sequence>
<feature type="transmembrane region" description="Helical" evidence="6">
    <location>
        <begin position="435"/>
        <end position="458"/>
    </location>
</feature>
<keyword evidence="9" id="KW-1185">Reference proteome</keyword>
<dbReference type="RefSeq" id="XP_033458776.1">
    <property type="nucleotide sequence ID" value="XM_033603257.1"/>
</dbReference>
<dbReference type="InterPro" id="IPR022596">
    <property type="entry name" value="GPR1/2/3_C"/>
</dbReference>
<evidence type="ECO:0000259" key="7">
    <source>
        <dbReference type="Pfam" id="PF11710"/>
    </source>
</evidence>
<feature type="transmembrane region" description="Helical" evidence="6">
    <location>
        <begin position="83"/>
        <end position="107"/>
    </location>
</feature>
<dbReference type="PANTHER" id="PTHR23112:SF37">
    <property type="entry name" value="G PROTEIN-COUPLED RECEPTOR GPR1"/>
    <property type="match status" value="1"/>
</dbReference>
<keyword evidence="2 6" id="KW-0812">Transmembrane</keyword>
<dbReference type="GeneID" id="54361057"/>
<protein>
    <recommendedName>
        <fullName evidence="11">Family A G protein-coupled receptor-like protein</fullName>
    </recommendedName>
</protein>
<dbReference type="Pfam" id="PF11710">
    <property type="entry name" value="Git3"/>
    <property type="match status" value="1"/>
</dbReference>
<dbReference type="Proteomes" id="UP000504637">
    <property type="component" value="Unplaced"/>
</dbReference>
<evidence type="ECO:0008006" key="11">
    <source>
        <dbReference type="Google" id="ProtNLM"/>
    </source>
</evidence>
<evidence type="ECO:0000259" key="8">
    <source>
        <dbReference type="Pfam" id="PF11970"/>
    </source>
</evidence>
<dbReference type="PANTHER" id="PTHR23112">
    <property type="entry name" value="G PROTEIN-COUPLED RECEPTOR 157-RELATED"/>
    <property type="match status" value="1"/>
</dbReference>
<reference evidence="10" key="3">
    <citation type="submission" date="2025-08" db="UniProtKB">
        <authorList>
            <consortium name="RefSeq"/>
        </authorList>
    </citation>
    <scope>IDENTIFICATION</scope>
    <source>
        <strain evidence="10">CBS 342.82</strain>
    </source>
</reference>
<feature type="compositionally biased region" description="Basic and acidic residues" evidence="5">
    <location>
        <begin position="610"/>
        <end position="625"/>
    </location>
</feature>
<accession>A0A6J3M127</accession>
<reference evidence="10" key="1">
    <citation type="submission" date="2020-01" db="EMBL/GenBank/DDBJ databases">
        <authorList>
            <consortium name="DOE Joint Genome Institute"/>
            <person name="Haridas S."/>
            <person name="Albert R."/>
            <person name="Binder M."/>
            <person name="Bloem J."/>
            <person name="Labutti K."/>
            <person name="Salamov A."/>
            <person name="Andreopoulos B."/>
            <person name="Baker S.E."/>
            <person name="Barry K."/>
            <person name="Bills G."/>
            <person name="Bluhm B.H."/>
            <person name="Cannon C."/>
            <person name="Castanera R."/>
            <person name="Culley D.E."/>
            <person name="Daum C."/>
            <person name="Ezra D."/>
            <person name="Gonzalez J.B."/>
            <person name="Henrissat B."/>
            <person name="Kuo A."/>
            <person name="Liang C."/>
            <person name="Lipzen A."/>
            <person name="Lutzoni F."/>
            <person name="Magnuson J."/>
            <person name="Mondo S."/>
            <person name="Nolan M."/>
            <person name="Ohm R."/>
            <person name="Pangilinan J."/>
            <person name="Park H.-J."/>
            <person name="Ramirez L."/>
            <person name="Alfaro M."/>
            <person name="Sun H."/>
            <person name="Tritt A."/>
            <person name="Yoshinaga Y."/>
            <person name="Zwiers L.-H."/>
            <person name="Turgeon B.G."/>
            <person name="Goodwin S.B."/>
            <person name="Spatafora J.W."/>
            <person name="Crous P.W."/>
            <person name="Grigoriev I.V."/>
        </authorList>
    </citation>
    <scope>NUCLEOTIDE SEQUENCE</scope>
    <source>
        <strain evidence="10">CBS 342.82</strain>
    </source>
</reference>
<feature type="compositionally biased region" description="Polar residues" evidence="5">
    <location>
        <begin position="396"/>
        <end position="406"/>
    </location>
</feature>
<feature type="compositionally biased region" description="Low complexity" evidence="5">
    <location>
        <begin position="376"/>
        <end position="387"/>
    </location>
</feature>
<dbReference type="GO" id="GO:0005886">
    <property type="term" value="C:plasma membrane"/>
    <property type="evidence" value="ECO:0007669"/>
    <property type="project" value="TreeGrafter"/>
</dbReference>
<keyword evidence="4 6" id="KW-0472">Membrane</keyword>
<feature type="transmembrane region" description="Helical" evidence="6">
    <location>
        <begin position="164"/>
        <end position="183"/>
    </location>
</feature>
<reference evidence="10" key="2">
    <citation type="submission" date="2020-04" db="EMBL/GenBank/DDBJ databases">
        <authorList>
            <consortium name="NCBI Genome Project"/>
        </authorList>
    </citation>
    <scope>NUCLEOTIDE SEQUENCE</scope>
    <source>
        <strain evidence="10">CBS 342.82</strain>
    </source>
</reference>
<evidence type="ECO:0000256" key="4">
    <source>
        <dbReference type="ARBA" id="ARBA00023136"/>
    </source>
</evidence>
<dbReference type="SUPFAM" id="SSF81321">
    <property type="entry name" value="Family A G protein-coupled receptor-like"/>
    <property type="match status" value="1"/>
</dbReference>
<dbReference type="GO" id="GO:0007189">
    <property type="term" value="P:adenylate cyclase-activating G protein-coupled receptor signaling pathway"/>
    <property type="evidence" value="ECO:0007669"/>
    <property type="project" value="TreeGrafter"/>
</dbReference>
<feature type="transmembrane region" description="Helical" evidence="6">
    <location>
        <begin position="470"/>
        <end position="493"/>
    </location>
</feature>
<dbReference type="Pfam" id="PF11970">
    <property type="entry name" value="GPR_Gpa2_C"/>
    <property type="match status" value="1"/>
</dbReference>
<dbReference type="GO" id="GO:0004930">
    <property type="term" value="F:G protein-coupled receptor activity"/>
    <property type="evidence" value="ECO:0007669"/>
    <property type="project" value="TreeGrafter"/>
</dbReference>
<feature type="domain" description="G protein-coupled receptor GPR1/2/3 C-terminal" evidence="8">
    <location>
        <begin position="426"/>
        <end position="500"/>
    </location>
</feature>
<evidence type="ECO:0000256" key="2">
    <source>
        <dbReference type="ARBA" id="ARBA00022692"/>
    </source>
</evidence>
<feature type="domain" description="Glucose receptor Git3-like N-terminal" evidence="7">
    <location>
        <begin position="48"/>
        <end position="237"/>
    </location>
</feature>
<dbReference type="InterPro" id="IPR023041">
    <property type="entry name" value="Glucose_rcpt_Git3-like_N"/>
</dbReference>
<dbReference type="AlphaFoldDB" id="A0A6J3M127"/>
<feature type="region of interest" description="Disordered" evidence="5">
    <location>
        <begin position="534"/>
        <end position="573"/>
    </location>
</feature>
<name>A0A6J3M127_9PEZI</name>
<feature type="region of interest" description="Disordered" evidence="5">
    <location>
        <begin position="610"/>
        <end position="650"/>
    </location>
</feature>
<keyword evidence="3 6" id="KW-1133">Transmembrane helix</keyword>
<feature type="compositionally biased region" description="Low complexity" evidence="5">
    <location>
        <begin position="247"/>
        <end position="258"/>
    </location>
</feature>
<feature type="region of interest" description="Disordered" evidence="5">
    <location>
        <begin position="292"/>
        <end position="312"/>
    </location>
</feature>
<feature type="region of interest" description="Disordered" evidence="5">
    <location>
        <begin position="371"/>
        <end position="421"/>
    </location>
</feature>
<feature type="transmembrane region" description="Helical" evidence="6">
    <location>
        <begin position="203"/>
        <end position="226"/>
    </location>
</feature>